<dbReference type="InterPro" id="IPR037026">
    <property type="entry name" value="Vgr_OB-fold_dom_sf"/>
</dbReference>
<reference evidence="3" key="1">
    <citation type="journal article" date="2019" name="Int. J. Syst. Evol. Microbiol.">
        <title>The Global Catalogue of Microorganisms (GCM) 10K type strain sequencing project: providing services to taxonomists for standard genome sequencing and annotation.</title>
        <authorList>
            <consortium name="The Broad Institute Genomics Platform"/>
            <consortium name="The Broad Institute Genome Sequencing Center for Infectious Disease"/>
            <person name="Wu L."/>
            <person name="Ma J."/>
        </authorList>
    </citation>
    <scope>NUCLEOTIDE SEQUENCE [LARGE SCALE GENOMIC DNA]</scope>
    <source>
        <strain evidence="3">CGMCC 4.7241</strain>
    </source>
</reference>
<dbReference type="SUPFAM" id="SSF69255">
    <property type="entry name" value="gp5 N-terminal domain-like"/>
    <property type="match status" value="1"/>
</dbReference>
<dbReference type="InterPro" id="IPR047702">
    <property type="entry name" value="VgrG-rel"/>
</dbReference>
<gene>
    <name evidence="2" type="ORF">ACFOUW_28375</name>
</gene>
<dbReference type="EMBL" id="JBHRZH010000033">
    <property type="protein sequence ID" value="MFC3764786.1"/>
    <property type="molecule type" value="Genomic_DNA"/>
</dbReference>
<feature type="domain" description="Gp5/Type VI secretion system Vgr protein OB-fold" evidence="1">
    <location>
        <begin position="377"/>
        <end position="450"/>
    </location>
</feature>
<dbReference type="SUPFAM" id="SSF69279">
    <property type="entry name" value="Phage tail proteins"/>
    <property type="match status" value="1"/>
</dbReference>
<accession>A0ABV7YHE2</accession>
<protein>
    <submittedName>
        <fullName evidence="2">VgrG-related protein</fullName>
    </submittedName>
</protein>
<dbReference type="Pfam" id="PF04717">
    <property type="entry name" value="Phage_base_V"/>
    <property type="match status" value="1"/>
</dbReference>
<evidence type="ECO:0000313" key="2">
    <source>
        <dbReference type="EMBL" id="MFC3764786.1"/>
    </source>
</evidence>
<dbReference type="RefSeq" id="WP_205121564.1">
    <property type="nucleotide sequence ID" value="NZ_JAFBCM010000001.1"/>
</dbReference>
<dbReference type="InterPro" id="IPR006531">
    <property type="entry name" value="Gp5/Vgr_OB"/>
</dbReference>
<sequence>MANAHFTSTLAVKVDGQPLPEDLAVLLVGSYVDDNLHLPDMFCLRFRDPDRLVLSKASIKIGGKLELLVNSAQDGTPATLMSGEVTALEAELDGTGTYTTVRGYDPSHRLHRGTRSETYQQVTYADVVRKVAQRAGLTPGKIDATSTVHPLLSQGNQSDWDFLREIADIVGYHLAVENGKLEFSQPTKASTAPGGPSEQVPTAIDLGSDLLQLRAAITAGGQVPNVEVRGWDPGAQQAVVAKAPSQTQSAVVGVTPQELASKFGAVPYVVSHQPHRTQATADAVAKAIADRVAGTFAEFEGVARGNPKLRAGIAISIGNLGAPFDGKYTLSRVRHVFEPDTGYTTMISVTGQQERSLLGLTAGTRGGSAVGTPGVAIGVVTDVRDPEKLGRVKVKLPWLRDDFETSWARVLQLGAGAGRGALVLPEVGDEVLLAFEQGDLDAPYVLGGLFSAKNSPSKGQLADVGSSGKVERRALVSRTGHALELLEGQQKKGIWLHTGDDKLKLVMDGTETAITVQSDGKVIVEAKQDVSIEGQKIALSAKSGITMDAGGGNVEVKGVNVELTGSAAAKLSAPNVSIDGQAKAELKGGAMAEIKAALVKIN</sequence>
<evidence type="ECO:0000259" key="1">
    <source>
        <dbReference type="Pfam" id="PF04717"/>
    </source>
</evidence>
<dbReference type="Gene3D" id="2.40.50.230">
    <property type="entry name" value="Gp5 N-terminal domain"/>
    <property type="match status" value="1"/>
</dbReference>
<comment type="caution">
    <text evidence="2">The sequence shown here is derived from an EMBL/GenBank/DDBJ whole genome shotgun (WGS) entry which is preliminary data.</text>
</comment>
<organism evidence="2 3">
    <name type="scientific">Tenggerimyces flavus</name>
    <dbReference type="NCBI Taxonomy" id="1708749"/>
    <lineage>
        <taxon>Bacteria</taxon>
        <taxon>Bacillati</taxon>
        <taxon>Actinomycetota</taxon>
        <taxon>Actinomycetes</taxon>
        <taxon>Propionibacteriales</taxon>
        <taxon>Nocardioidaceae</taxon>
        <taxon>Tenggerimyces</taxon>
    </lineage>
</organism>
<dbReference type="Pfam" id="PF05954">
    <property type="entry name" value="Phage_GPD"/>
    <property type="match status" value="1"/>
</dbReference>
<name>A0ABV7YHE2_9ACTN</name>
<evidence type="ECO:0000313" key="3">
    <source>
        <dbReference type="Proteomes" id="UP001595699"/>
    </source>
</evidence>
<dbReference type="Proteomes" id="UP001595699">
    <property type="component" value="Unassembled WGS sequence"/>
</dbReference>
<keyword evidence="3" id="KW-1185">Reference proteome</keyword>
<dbReference type="NCBIfam" id="NF033848">
    <property type="entry name" value="VgrG_rel"/>
    <property type="match status" value="1"/>
</dbReference>
<proteinExistence type="predicted"/>